<dbReference type="RefSeq" id="WP_016204779.1">
    <property type="nucleotide sequence ID" value="NZ_JABBPK010000001.1"/>
</dbReference>
<comment type="caution">
    <text evidence="2">The sequence shown here is derived from an EMBL/GenBank/DDBJ whole genome shotgun (WGS) entry which is preliminary data.</text>
</comment>
<feature type="domain" description="N-acetyltransferase" evidence="1">
    <location>
        <begin position="2"/>
        <end position="130"/>
    </location>
</feature>
<dbReference type="InterPro" id="IPR000182">
    <property type="entry name" value="GNAT_dom"/>
</dbReference>
<proteinExistence type="predicted"/>
<dbReference type="AlphaFoldDB" id="A0A7Y0PPB1"/>
<dbReference type="EMBL" id="JABBPK010000001">
    <property type="protein sequence ID" value="NMO79715.1"/>
    <property type="molecule type" value="Genomic_DNA"/>
</dbReference>
<evidence type="ECO:0000313" key="3">
    <source>
        <dbReference type="Proteomes" id="UP000588491"/>
    </source>
</evidence>
<dbReference type="InterPro" id="IPR016181">
    <property type="entry name" value="Acyl_CoA_acyltransferase"/>
</dbReference>
<dbReference type="Gene3D" id="3.40.630.30">
    <property type="match status" value="1"/>
</dbReference>
<organism evidence="2 3">
    <name type="scientific">Niallia alba</name>
    <dbReference type="NCBI Taxonomy" id="2729105"/>
    <lineage>
        <taxon>Bacteria</taxon>
        <taxon>Bacillati</taxon>
        <taxon>Bacillota</taxon>
        <taxon>Bacilli</taxon>
        <taxon>Bacillales</taxon>
        <taxon>Bacillaceae</taxon>
        <taxon>Niallia</taxon>
    </lineage>
</organism>
<evidence type="ECO:0000259" key="1">
    <source>
        <dbReference type="PROSITE" id="PS51186"/>
    </source>
</evidence>
<accession>A0A7Y0PPB1</accession>
<evidence type="ECO:0000313" key="2">
    <source>
        <dbReference type="EMBL" id="NMO79715.1"/>
    </source>
</evidence>
<sequence>MHIIRQAQTEDVEKINEFLTKAEVTVEGIEAWLNYFLLMEADEDKNLIGTIGIEPFGKIGLLRSMVLSRGTVEDILFLIQQALKLAKDKDMDAIYCRVHNQHSIQLFQLLGFQEIEEVDIPEVLKESNVVKSVYTVDKSHFMYISMNIVDK</sequence>
<protein>
    <recommendedName>
        <fullName evidence="1">N-acetyltransferase domain-containing protein</fullName>
    </recommendedName>
</protein>
<reference evidence="2 3" key="1">
    <citation type="submission" date="2020-04" db="EMBL/GenBank/DDBJ databases">
        <title>Bacillus sp. UniB3 isolated from commercial digestive syrup.</title>
        <authorList>
            <person name="Thorat V."/>
            <person name="Kirdat K."/>
            <person name="Tiwarekar B."/>
            <person name="Yadav A."/>
        </authorList>
    </citation>
    <scope>NUCLEOTIDE SEQUENCE [LARGE SCALE GENOMIC DNA]</scope>
    <source>
        <strain evidence="2 3">UniB3</strain>
    </source>
</reference>
<dbReference type="Proteomes" id="UP000588491">
    <property type="component" value="Unassembled WGS sequence"/>
</dbReference>
<dbReference type="PROSITE" id="PS51186">
    <property type="entry name" value="GNAT"/>
    <property type="match status" value="1"/>
</dbReference>
<dbReference type="GO" id="GO:0016747">
    <property type="term" value="F:acyltransferase activity, transferring groups other than amino-acyl groups"/>
    <property type="evidence" value="ECO:0007669"/>
    <property type="project" value="InterPro"/>
</dbReference>
<gene>
    <name evidence="2" type="ORF">HHU08_22555</name>
</gene>
<dbReference type="SUPFAM" id="SSF55729">
    <property type="entry name" value="Acyl-CoA N-acyltransferases (Nat)"/>
    <property type="match status" value="1"/>
</dbReference>
<keyword evidence="3" id="KW-1185">Reference proteome</keyword>
<name>A0A7Y0PPB1_9BACI</name>